<keyword evidence="2" id="KW-0808">Transferase</keyword>
<dbReference type="Gene3D" id="3.40.50.2000">
    <property type="entry name" value="Glycogen Phosphorylase B"/>
    <property type="match status" value="2"/>
</dbReference>
<dbReference type="SUPFAM" id="SSF53756">
    <property type="entry name" value="UDP-Glycosyltransferase/glycogen phosphorylase"/>
    <property type="match status" value="1"/>
</dbReference>
<comment type="caution">
    <text evidence="2">The sequence shown here is derived from an EMBL/GenBank/DDBJ whole genome shotgun (WGS) entry which is preliminary data.</text>
</comment>
<evidence type="ECO:0000259" key="1">
    <source>
        <dbReference type="Pfam" id="PF13579"/>
    </source>
</evidence>
<dbReference type="PANTHER" id="PTHR12526">
    <property type="entry name" value="GLYCOSYLTRANSFERASE"/>
    <property type="match status" value="1"/>
</dbReference>
<organism evidence="2 3">
    <name type="scientific">Geobacter hydrogenophilus</name>
    <dbReference type="NCBI Taxonomy" id="40983"/>
    <lineage>
        <taxon>Bacteria</taxon>
        <taxon>Pseudomonadati</taxon>
        <taxon>Thermodesulfobacteriota</taxon>
        <taxon>Desulfuromonadia</taxon>
        <taxon>Geobacterales</taxon>
        <taxon>Geobacteraceae</taxon>
        <taxon>Geobacter</taxon>
    </lineage>
</organism>
<dbReference type="InterPro" id="IPR028098">
    <property type="entry name" value="Glyco_trans_4-like_N"/>
</dbReference>
<accession>A0A9W6FZ07</accession>
<protein>
    <submittedName>
        <fullName evidence="2">Glycosyl transferase</fullName>
    </submittedName>
</protein>
<dbReference type="RefSeq" id="WP_214186964.1">
    <property type="nucleotide sequence ID" value="NZ_BSDS01000001.1"/>
</dbReference>
<proteinExistence type="predicted"/>
<dbReference type="EMBL" id="BSDS01000001">
    <property type="protein sequence ID" value="GLI37373.1"/>
    <property type="molecule type" value="Genomic_DNA"/>
</dbReference>
<dbReference type="Pfam" id="PF13579">
    <property type="entry name" value="Glyco_trans_4_4"/>
    <property type="match status" value="1"/>
</dbReference>
<dbReference type="Pfam" id="PF13692">
    <property type="entry name" value="Glyco_trans_1_4"/>
    <property type="match status" value="1"/>
</dbReference>
<dbReference type="CDD" id="cd03794">
    <property type="entry name" value="GT4_WbuB-like"/>
    <property type="match status" value="1"/>
</dbReference>
<dbReference type="GO" id="GO:0016757">
    <property type="term" value="F:glycosyltransferase activity"/>
    <property type="evidence" value="ECO:0007669"/>
    <property type="project" value="TreeGrafter"/>
</dbReference>
<dbReference type="PANTHER" id="PTHR12526:SF600">
    <property type="entry name" value="GLYCOSYL TRANSFERASE GROUP 1"/>
    <property type="match status" value="1"/>
</dbReference>
<keyword evidence="3" id="KW-1185">Reference proteome</keyword>
<reference evidence="2" key="1">
    <citation type="submission" date="2022-12" db="EMBL/GenBank/DDBJ databases">
        <title>Reference genome sequencing for broad-spectrum identification of bacterial and archaeal isolates by mass spectrometry.</title>
        <authorList>
            <person name="Sekiguchi Y."/>
            <person name="Tourlousse D.M."/>
        </authorList>
    </citation>
    <scope>NUCLEOTIDE SEQUENCE</scope>
    <source>
        <strain evidence="2">H2</strain>
    </source>
</reference>
<name>A0A9W6FZ07_9BACT</name>
<dbReference type="Proteomes" id="UP001144352">
    <property type="component" value="Unassembled WGS sequence"/>
</dbReference>
<feature type="domain" description="Glycosyltransferase subfamily 4-like N-terminal" evidence="1">
    <location>
        <begin position="20"/>
        <end position="188"/>
    </location>
</feature>
<evidence type="ECO:0000313" key="3">
    <source>
        <dbReference type="Proteomes" id="UP001144352"/>
    </source>
</evidence>
<sequence length="397" mass="43798">MKISFVAPFGIRPKGTVLARMVPLAAALQGLGHQVTIVAPPYTNPEDAETVEVVQGVTLRNIRLGPGGKALSAPFLAGRLLRVSLEGKPDLVHLFKPKGYGGLSAMAHLGLARLGMRLPPLFVDTDDREGRGGMETLHQYSRGERLLFRLQEKRLLCHAAGVTVASRALQTLAWGEGVAPERLLYLPNCVDDLPPASGTAVRERFGIGPQERVLLLYTRFFEFSQEKLYYLFTELCHRVTGVRFLVVGQGRNNEEEQLQEAARREGFARALAMVGWAKPEELPSLLAAGDVAIYPFADTLVNRAKCPAKLTEIIRAGVPVVADRVGQIPEYLEHGEGGWLCDPDDWPAMVARTAELLRTPEAARRMGDAGRGHLLKKFAWKRYAARLERFYGELIES</sequence>
<gene>
    <name evidence="2" type="ORF">GHYDROH2_08740</name>
</gene>
<evidence type="ECO:0000313" key="2">
    <source>
        <dbReference type="EMBL" id="GLI37373.1"/>
    </source>
</evidence>
<dbReference type="AlphaFoldDB" id="A0A9W6FZ07"/>